<dbReference type="RefSeq" id="WP_266010929.1">
    <property type="nucleotide sequence ID" value="NZ_JAPFQP010000001.1"/>
</dbReference>
<gene>
    <name evidence="1" type="ORF">OO016_03685</name>
</gene>
<protein>
    <submittedName>
        <fullName evidence="1">Uncharacterized protein</fullName>
    </submittedName>
</protein>
<organism evidence="1 2">
    <name type="scientific">Lentiprolixibacter aurantiacus</name>
    <dbReference type="NCBI Taxonomy" id="2993939"/>
    <lineage>
        <taxon>Bacteria</taxon>
        <taxon>Pseudomonadati</taxon>
        <taxon>Bacteroidota</taxon>
        <taxon>Flavobacteriia</taxon>
        <taxon>Flavobacteriales</taxon>
        <taxon>Flavobacteriaceae</taxon>
        <taxon>Lentiprolixibacter</taxon>
    </lineage>
</organism>
<proteinExistence type="predicted"/>
<sequence length="182" mass="20314">MPPKIQNRLKSGLWILLPLILLSFLSNSIADSPLPVEEGMYTISANGTTRGEMSGIVSFRESELVSQNGHLLNVVRINFGDSASDQEINMEFLISQRSDADPIDEGKYYVNRYISGFVSEFNGVFGYANFVSRGEDPYFSKTGHLRITNKSENLLEGTMDVTLIDATGEKLQMEGFFKALRQ</sequence>
<comment type="caution">
    <text evidence="1">The sequence shown here is derived from an EMBL/GenBank/DDBJ whole genome shotgun (WGS) entry which is preliminary data.</text>
</comment>
<keyword evidence="2" id="KW-1185">Reference proteome</keyword>
<dbReference type="Proteomes" id="UP001207116">
    <property type="component" value="Unassembled WGS sequence"/>
</dbReference>
<dbReference type="EMBL" id="JAPFQP010000001">
    <property type="protein sequence ID" value="MCX2718697.1"/>
    <property type="molecule type" value="Genomic_DNA"/>
</dbReference>
<evidence type="ECO:0000313" key="1">
    <source>
        <dbReference type="EMBL" id="MCX2718697.1"/>
    </source>
</evidence>
<reference evidence="1" key="1">
    <citation type="submission" date="2022-11" db="EMBL/GenBank/DDBJ databases">
        <title>The characterization of three novel Bacteroidetes species and genomic analysis of their roles in tidal elemental geochemical cycles.</title>
        <authorList>
            <person name="Ma K.-J."/>
        </authorList>
    </citation>
    <scope>NUCLEOTIDE SEQUENCE</scope>
    <source>
        <strain evidence="1">M415</strain>
    </source>
</reference>
<dbReference type="AlphaFoldDB" id="A0AAE3SNP9"/>
<accession>A0AAE3SNP9</accession>
<evidence type="ECO:0000313" key="2">
    <source>
        <dbReference type="Proteomes" id="UP001207116"/>
    </source>
</evidence>
<name>A0AAE3SNP9_9FLAO</name>